<keyword evidence="2" id="KW-1185">Reference proteome</keyword>
<evidence type="ECO:0000313" key="1">
    <source>
        <dbReference type="EMBL" id="KAK9764586.1"/>
    </source>
</evidence>
<protein>
    <submittedName>
        <fullName evidence="1">Uncharacterized protein</fullName>
    </submittedName>
</protein>
<reference evidence="1 2" key="1">
    <citation type="submission" date="2023-04" db="EMBL/GenBank/DDBJ databases">
        <title>Genome of Basidiobolus ranarum AG-B5.</title>
        <authorList>
            <person name="Stajich J.E."/>
            <person name="Carter-House D."/>
            <person name="Gryganskyi A."/>
        </authorList>
    </citation>
    <scope>NUCLEOTIDE SEQUENCE [LARGE SCALE GENOMIC DNA]</scope>
    <source>
        <strain evidence="1 2">AG-B5</strain>
    </source>
</reference>
<organism evidence="1 2">
    <name type="scientific">Basidiobolus ranarum</name>
    <dbReference type="NCBI Taxonomy" id="34480"/>
    <lineage>
        <taxon>Eukaryota</taxon>
        <taxon>Fungi</taxon>
        <taxon>Fungi incertae sedis</taxon>
        <taxon>Zoopagomycota</taxon>
        <taxon>Entomophthoromycotina</taxon>
        <taxon>Basidiobolomycetes</taxon>
        <taxon>Basidiobolales</taxon>
        <taxon>Basidiobolaceae</taxon>
        <taxon>Basidiobolus</taxon>
    </lineage>
</organism>
<sequence length="91" mass="10582">KKVFMGDDLENFSNVDCSKIKTTNSSGKIDNLPNEFLSSYDVDMIRDLFSSYPEDYQFSEGSIYYDCKANTLKHIKAYYKLSNMCEILQDF</sequence>
<name>A0ABR2WSV4_9FUNG</name>
<dbReference type="Proteomes" id="UP001479436">
    <property type="component" value="Unassembled WGS sequence"/>
</dbReference>
<comment type="caution">
    <text evidence="1">The sequence shown here is derived from an EMBL/GenBank/DDBJ whole genome shotgun (WGS) entry which is preliminary data.</text>
</comment>
<evidence type="ECO:0000313" key="2">
    <source>
        <dbReference type="Proteomes" id="UP001479436"/>
    </source>
</evidence>
<dbReference type="EMBL" id="JASJQH010000400">
    <property type="protein sequence ID" value="KAK9764586.1"/>
    <property type="molecule type" value="Genomic_DNA"/>
</dbReference>
<gene>
    <name evidence="1" type="ORF">K7432_007767</name>
</gene>
<accession>A0ABR2WSV4</accession>
<feature type="non-terminal residue" evidence="1">
    <location>
        <position position="1"/>
    </location>
</feature>
<proteinExistence type="predicted"/>